<evidence type="ECO:0000313" key="2">
    <source>
        <dbReference type="EMBL" id="VXD13509.1"/>
    </source>
</evidence>
<dbReference type="Pfam" id="PF01385">
    <property type="entry name" value="OrfB_IS605"/>
    <property type="match status" value="1"/>
</dbReference>
<proteinExistence type="predicted"/>
<accession>A0A7Z9BHL1</accession>
<keyword evidence="3" id="KW-1185">Reference proteome</keyword>
<organism evidence="2 3">
    <name type="scientific">Planktothrix serta PCC 8927</name>
    <dbReference type="NCBI Taxonomy" id="671068"/>
    <lineage>
        <taxon>Bacteria</taxon>
        <taxon>Bacillati</taxon>
        <taxon>Cyanobacteriota</taxon>
        <taxon>Cyanophyceae</taxon>
        <taxon>Oscillatoriophycideae</taxon>
        <taxon>Oscillatoriales</taxon>
        <taxon>Microcoleaceae</taxon>
        <taxon>Planktothrix</taxon>
    </lineage>
</organism>
<protein>
    <recommendedName>
        <fullName evidence="1">Probable transposase IS891/IS1136/IS1341 domain-containing protein</fullName>
    </recommendedName>
</protein>
<dbReference type="AlphaFoldDB" id="A0A7Z9BHL1"/>
<dbReference type="EMBL" id="CZCU02000099">
    <property type="protein sequence ID" value="VXD13509.1"/>
    <property type="molecule type" value="Genomic_DNA"/>
</dbReference>
<reference evidence="2" key="1">
    <citation type="submission" date="2019-10" db="EMBL/GenBank/DDBJ databases">
        <authorList>
            <consortium name="Genoscope - CEA"/>
            <person name="William W."/>
        </authorList>
    </citation>
    <scope>NUCLEOTIDE SEQUENCE [LARGE SCALE GENOMIC DNA]</scope>
    <source>
        <strain evidence="2">BBR_PRJEB10992</strain>
    </source>
</reference>
<sequence length="81" mass="9272">MGDHSSQCCPSQCYSVQDFELDLNDRDFNPRDSKSTEKSKRIVAKVHEKIANSRQDFLHKLSRKLVNESVETCHGASVSFR</sequence>
<dbReference type="InterPro" id="IPR001959">
    <property type="entry name" value="Transposase"/>
</dbReference>
<gene>
    <name evidence="2" type="ORF">PL8927_270008</name>
</gene>
<comment type="caution">
    <text evidence="2">The sequence shown here is derived from an EMBL/GenBank/DDBJ whole genome shotgun (WGS) entry which is preliminary data.</text>
</comment>
<evidence type="ECO:0000313" key="3">
    <source>
        <dbReference type="Proteomes" id="UP000184550"/>
    </source>
</evidence>
<evidence type="ECO:0000259" key="1">
    <source>
        <dbReference type="Pfam" id="PF01385"/>
    </source>
</evidence>
<dbReference type="Proteomes" id="UP000184550">
    <property type="component" value="Unassembled WGS sequence"/>
</dbReference>
<feature type="domain" description="Probable transposase IS891/IS1136/IS1341" evidence="1">
    <location>
        <begin position="33"/>
        <end position="71"/>
    </location>
</feature>
<name>A0A7Z9BHL1_9CYAN</name>